<gene>
    <name evidence="1" type="ORF">E1292_41920</name>
</gene>
<dbReference type="Proteomes" id="UP000295258">
    <property type="component" value="Unassembled WGS sequence"/>
</dbReference>
<dbReference type="EMBL" id="SMKO01000199">
    <property type="protein sequence ID" value="TDC92196.1"/>
    <property type="molecule type" value="Genomic_DNA"/>
</dbReference>
<sequence length="212" mass="22677">MSIVSATSCISRGGKPLAAGLVVGQWYEVVGYGPDGISDEEAQVFWLAANVGFLEVEAGFFAKDLGCAWPDVPDAQAVEAWAEGVYGLLVENVTDQLEMDLLDELLDQDWEAEDALPNIHDAFHDLVPALLVALLRASGGVPASELRRTAAQYTGQPSWDTVVTRQGDPLATILQSLAGYGVVVAENDAVRLTPLGLYGTVFHIRKEGHTVP</sequence>
<evidence type="ECO:0000313" key="1">
    <source>
        <dbReference type="EMBL" id="TDC92196.1"/>
    </source>
</evidence>
<dbReference type="AlphaFoldDB" id="A0A4R4UPJ8"/>
<proteinExistence type="predicted"/>
<comment type="caution">
    <text evidence="1">The sequence shown here is derived from an EMBL/GenBank/DDBJ whole genome shotgun (WGS) entry which is preliminary data.</text>
</comment>
<accession>A0A4R4UPJ8</accession>
<organism evidence="1 2">
    <name type="scientific">Nonomuraea deserti</name>
    <dbReference type="NCBI Taxonomy" id="1848322"/>
    <lineage>
        <taxon>Bacteria</taxon>
        <taxon>Bacillati</taxon>
        <taxon>Actinomycetota</taxon>
        <taxon>Actinomycetes</taxon>
        <taxon>Streptosporangiales</taxon>
        <taxon>Streptosporangiaceae</taxon>
        <taxon>Nonomuraea</taxon>
    </lineage>
</organism>
<dbReference type="RefSeq" id="WP_132604867.1">
    <property type="nucleotide sequence ID" value="NZ_SMKO01000199.1"/>
</dbReference>
<reference evidence="1 2" key="1">
    <citation type="submission" date="2019-03" db="EMBL/GenBank/DDBJ databases">
        <title>Draft genome sequences of novel Actinobacteria.</title>
        <authorList>
            <person name="Sahin N."/>
            <person name="Ay H."/>
            <person name="Saygin H."/>
        </authorList>
    </citation>
    <scope>NUCLEOTIDE SEQUENCE [LARGE SCALE GENOMIC DNA]</scope>
    <source>
        <strain evidence="1 2">KC310</strain>
    </source>
</reference>
<evidence type="ECO:0000313" key="2">
    <source>
        <dbReference type="Proteomes" id="UP000295258"/>
    </source>
</evidence>
<keyword evidence="2" id="KW-1185">Reference proteome</keyword>
<name>A0A4R4UPJ8_9ACTN</name>
<protein>
    <submittedName>
        <fullName evidence="1">Uncharacterized protein</fullName>
    </submittedName>
</protein>